<sequence length="509" mass="56182">MRIRAAQILGVALGVTLCGQVLLCPYTKVEESFTIQAVHDILTYGVTRDVIPMYDHITFSGAVPRSFLGPLLLAGAAAPFVWVAQQLGASSAQIQTLVRLILAVGAWISLWFFARCLFPRSSLHRAAMYAVTLSPFHLPFWASRTTPNGVAFPLVTASLGAVIHARSGRWLGLATLACVTMVLRLELLGMTIPCFLWTWLYQRQSFQRLFVLGFVSCGAAIGASIVIDSYFWQTSWLWPELHAILFNVVEGKSAEWGTSPWHAYVTRELPRLLAFSLPLVLVGNFTPSTLRGPVYALALPPITLLSLLPHKEWRFILYTVPLWNALGAVGMLRLGRSWWGKLLCLALLLGNVCWTGLGTWMSMGNYPGGVALAALHAHKGDQAVHVHIDTLAAMTGVSLFQSTHVARPRSSLVPHLPPPWVYNKTEAYDGPWCAFTHRVSEYPCNATETRTLVPPIQALTGRQVVRPAVYAGRLYAMLRGTQPRSLRAFLPIEVHQQPALWVCETLAPC</sequence>
<feature type="transmembrane region" description="Helical" evidence="12">
    <location>
        <begin position="315"/>
        <end position="332"/>
    </location>
</feature>
<name>A0A0M8MYV0_9BASI</name>
<evidence type="ECO:0000256" key="1">
    <source>
        <dbReference type="ARBA" id="ARBA00004477"/>
    </source>
</evidence>
<keyword evidence="6 12" id="KW-0812">Transmembrane</keyword>
<evidence type="ECO:0000256" key="9">
    <source>
        <dbReference type="ARBA" id="ARBA00023136"/>
    </source>
</evidence>
<feature type="transmembrane region" description="Helical" evidence="12">
    <location>
        <begin position="338"/>
        <end position="357"/>
    </location>
</feature>
<evidence type="ECO:0000256" key="3">
    <source>
        <dbReference type="ARBA" id="ARBA00007063"/>
    </source>
</evidence>
<evidence type="ECO:0000313" key="14">
    <source>
        <dbReference type="Proteomes" id="UP000037751"/>
    </source>
</evidence>
<comment type="function">
    <text evidence="10">Mannosyltransferase that operates in the biosynthetic pathway of dolichol-linked oligosaccharides, the glycan precursors employed in protein asparagine (N)-glycosylation. The assembly of dolichol-linked oligosaccharides begins on the cytosolic side of the endoplasmic reticulum membrane and finishes in its lumen. The sequential addition of sugars to dolichol pyrophosphate produces dolichol-linked oligosaccharides containing fourteen sugars, including two GlcNAcs, nine mannoses and three glucoses. Once assembled, the oligosaccharide is transferred from the lipid to nascent proteins by oligosaccharyltransferases. In the lumen of the endoplasmic reticulum, adds the eighth mannose residue in an alpha-1,6 linkage onto Man(7)GlcNAc(2)-PP-dolichol to produce Man(8)GlcNAc(2)-PP-dolichol.</text>
</comment>
<evidence type="ECO:0000256" key="12">
    <source>
        <dbReference type="RuleBase" id="RU363075"/>
    </source>
</evidence>
<evidence type="ECO:0000313" key="13">
    <source>
        <dbReference type="EMBL" id="KOS16301.1"/>
    </source>
</evidence>
<dbReference type="PANTHER" id="PTHR22760">
    <property type="entry name" value="GLYCOSYLTRANSFERASE"/>
    <property type="match status" value="1"/>
</dbReference>
<evidence type="ECO:0000256" key="11">
    <source>
        <dbReference type="ARBA" id="ARBA00048899"/>
    </source>
</evidence>
<dbReference type="AlphaFoldDB" id="A0A0M8MYV0"/>
<keyword evidence="5 13" id="KW-0808">Transferase</keyword>
<evidence type="ECO:0000256" key="7">
    <source>
        <dbReference type="ARBA" id="ARBA00022824"/>
    </source>
</evidence>
<dbReference type="Pfam" id="PF03901">
    <property type="entry name" value="Glyco_transf_22"/>
    <property type="match status" value="1"/>
</dbReference>
<organism evidence="13 14">
    <name type="scientific">Malassezia pachydermatis</name>
    <dbReference type="NCBI Taxonomy" id="77020"/>
    <lineage>
        <taxon>Eukaryota</taxon>
        <taxon>Fungi</taxon>
        <taxon>Dikarya</taxon>
        <taxon>Basidiomycota</taxon>
        <taxon>Ustilaginomycotina</taxon>
        <taxon>Malasseziomycetes</taxon>
        <taxon>Malasseziales</taxon>
        <taxon>Malasseziaceae</taxon>
        <taxon>Malassezia</taxon>
    </lineage>
</organism>
<dbReference type="EC" id="2.4.1.-" evidence="12"/>
<dbReference type="OrthoDB" id="19039at2759"/>
<comment type="pathway">
    <text evidence="2">Protein modification; protein glycosylation.</text>
</comment>
<dbReference type="GO" id="GO:0005789">
    <property type="term" value="C:endoplasmic reticulum membrane"/>
    <property type="evidence" value="ECO:0007669"/>
    <property type="project" value="UniProtKB-SubCell"/>
</dbReference>
<accession>A0A0M8MYV0</accession>
<keyword evidence="9 12" id="KW-0472">Membrane</keyword>
<gene>
    <name evidence="13" type="ORF">Malapachy_3170</name>
</gene>
<comment type="catalytic activity">
    <reaction evidence="11">
        <text>an alpha-D-Man-(1-&gt;2)-alpha-D-Man-(1-&gt;2)-alpha-D-Man-(1-&gt;3)-[alpha-D-Man-(1-&gt;2)-alpha-D-Man-(1-&gt;3)-alpha-D-Man-(1-&gt;6)]-beta-D-Man-(1-&gt;4)-beta-D-GlcNAc-(1-&gt;4)-alpha-D-GlcNAc-diphospho-di-trans,poly-cis-dolichol + a di-trans,poly-cis-dolichyl beta-D-mannosyl phosphate = an alpha-D-Man-(1-&gt;2)-alpha-D-Man-(1-&gt;2)-alpha-D-Man-(1-&gt;3)-[alpha-D-Man-(1-&gt;2)-alpha-D-Man-(1-&gt;3)-[alpha-D-Man-(1-&gt;6)]-alpha-D-Man-(1-&gt;6)]-beta-D-Man-(1-&gt;4)-beta-D-GlcNAc-(1-&gt;4)-alpha-D-GlcNAc-diphospho-di-trans,poly-cis-dolichol + a di-trans,poly-cis-dolichyl phosphate + H(+)</text>
        <dbReference type="Rhea" id="RHEA:29535"/>
        <dbReference type="Rhea" id="RHEA-COMP:19498"/>
        <dbReference type="Rhea" id="RHEA-COMP:19501"/>
        <dbReference type="Rhea" id="RHEA-COMP:19518"/>
        <dbReference type="Rhea" id="RHEA-COMP:19519"/>
        <dbReference type="ChEBI" id="CHEBI:15378"/>
        <dbReference type="ChEBI" id="CHEBI:57683"/>
        <dbReference type="ChEBI" id="CHEBI:58211"/>
        <dbReference type="ChEBI" id="CHEBI:132517"/>
        <dbReference type="ChEBI" id="CHEBI:132519"/>
        <dbReference type="EC" id="2.4.1.260"/>
    </reaction>
    <physiologicalReaction direction="left-to-right" evidence="11">
        <dbReference type="Rhea" id="RHEA:29536"/>
    </physiologicalReaction>
</comment>
<dbReference type="STRING" id="77020.A0A0M8MYV0"/>
<keyword evidence="4 12" id="KW-0328">Glycosyltransferase</keyword>
<feature type="transmembrane region" description="Helical" evidence="12">
    <location>
        <begin position="96"/>
        <end position="114"/>
    </location>
</feature>
<feature type="transmembrane region" description="Helical" evidence="12">
    <location>
        <begin position="67"/>
        <end position="84"/>
    </location>
</feature>
<proteinExistence type="inferred from homology"/>
<feature type="transmembrane region" description="Helical" evidence="12">
    <location>
        <begin position="173"/>
        <end position="197"/>
    </location>
</feature>
<evidence type="ECO:0000256" key="6">
    <source>
        <dbReference type="ARBA" id="ARBA00022692"/>
    </source>
</evidence>
<evidence type="ECO:0000256" key="8">
    <source>
        <dbReference type="ARBA" id="ARBA00022989"/>
    </source>
</evidence>
<dbReference type="GO" id="GO:0006487">
    <property type="term" value="P:protein N-linked glycosylation"/>
    <property type="evidence" value="ECO:0007669"/>
    <property type="project" value="TreeGrafter"/>
</dbReference>
<comment type="caution">
    <text evidence="13">The sequence shown here is derived from an EMBL/GenBank/DDBJ whole genome shotgun (WGS) entry which is preliminary data.</text>
</comment>
<dbReference type="EMBL" id="LGAV01000001">
    <property type="protein sequence ID" value="KOS16301.1"/>
    <property type="molecule type" value="Genomic_DNA"/>
</dbReference>
<comment type="similarity">
    <text evidence="3 12">Belongs to the glycosyltransferase 22 family.</text>
</comment>
<reference evidence="13 14" key="1">
    <citation type="submission" date="2015-07" db="EMBL/GenBank/DDBJ databases">
        <title>Draft Genome Sequence of Malassezia furfur CBS1878 and Malassezia pachydermatis CBS1879.</title>
        <authorList>
            <person name="Triana S."/>
            <person name="Ohm R."/>
            <person name="Gonzalez A."/>
            <person name="DeCock H."/>
            <person name="Restrepo S."/>
            <person name="Celis A."/>
        </authorList>
    </citation>
    <scope>NUCLEOTIDE SEQUENCE [LARGE SCALE GENOMIC DNA]</scope>
    <source>
        <strain evidence="13 14">CBS 1879</strain>
    </source>
</reference>
<protein>
    <recommendedName>
        <fullName evidence="12">Mannosyltransferase</fullName>
        <ecNumber evidence="12">2.4.1.-</ecNumber>
    </recommendedName>
</protein>
<dbReference type="PANTHER" id="PTHR22760:SF1">
    <property type="entry name" value="DOL-P-MAN:MAN(7)GLCNAC(2)-PP-DOL ALPHA-1,6-MANNOSYLTRANSFERASE"/>
    <property type="match status" value="1"/>
</dbReference>
<dbReference type="GeneID" id="28729524"/>
<dbReference type="UniPathway" id="UPA00378"/>
<evidence type="ECO:0000256" key="2">
    <source>
        <dbReference type="ARBA" id="ARBA00004922"/>
    </source>
</evidence>
<keyword evidence="8 12" id="KW-1133">Transmembrane helix</keyword>
<keyword evidence="14" id="KW-1185">Reference proteome</keyword>
<evidence type="ECO:0000256" key="4">
    <source>
        <dbReference type="ARBA" id="ARBA00022676"/>
    </source>
</evidence>
<evidence type="ECO:0000256" key="10">
    <source>
        <dbReference type="ARBA" id="ARBA00044721"/>
    </source>
</evidence>
<feature type="transmembrane region" description="Helical" evidence="12">
    <location>
        <begin position="209"/>
        <end position="232"/>
    </location>
</feature>
<keyword evidence="7 12" id="KW-0256">Endoplasmic reticulum</keyword>
<dbReference type="InterPro" id="IPR005599">
    <property type="entry name" value="GPI_mannosylTrfase"/>
</dbReference>
<dbReference type="VEuPathDB" id="FungiDB:Malapachy_3170"/>
<dbReference type="RefSeq" id="XP_017993933.1">
    <property type="nucleotide sequence ID" value="XM_018137648.1"/>
</dbReference>
<evidence type="ECO:0000256" key="5">
    <source>
        <dbReference type="ARBA" id="ARBA00022679"/>
    </source>
</evidence>
<comment type="subcellular location">
    <subcellularLocation>
        <location evidence="1 12">Endoplasmic reticulum membrane</location>
        <topology evidence="1 12">Multi-pass membrane protein</topology>
    </subcellularLocation>
</comment>
<dbReference type="Proteomes" id="UP000037751">
    <property type="component" value="Unassembled WGS sequence"/>
</dbReference>
<dbReference type="GO" id="GO:0052917">
    <property type="term" value="F:dol-P-Man:Man(7)GlcNAc(2)-PP-Dol alpha-1,6-mannosyltransferase activity"/>
    <property type="evidence" value="ECO:0007669"/>
    <property type="project" value="UniProtKB-EC"/>
</dbReference>